<evidence type="ECO:0000313" key="2">
    <source>
        <dbReference type="EMBL" id="SEB46837.1"/>
    </source>
</evidence>
<organism evidence="2 3">
    <name type="scientific">Amycolatopsis tolypomycina</name>
    <dbReference type="NCBI Taxonomy" id="208445"/>
    <lineage>
        <taxon>Bacteria</taxon>
        <taxon>Bacillati</taxon>
        <taxon>Actinomycetota</taxon>
        <taxon>Actinomycetes</taxon>
        <taxon>Pseudonocardiales</taxon>
        <taxon>Pseudonocardiaceae</taxon>
        <taxon>Amycolatopsis</taxon>
    </lineage>
</organism>
<evidence type="ECO:0000313" key="3">
    <source>
        <dbReference type="Proteomes" id="UP000199622"/>
    </source>
</evidence>
<dbReference type="InterPro" id="IPR000182">
    <property type="entry name" value="GNAT_dom"/>
</dbReference>
<dbReference type="STRING" id="208445.SAMN04489727_1991"/>
<feature type="domain" description="N-acetyltransferase" evidence="1">
    <location>
        <begin position="73"/>
        <end position="120"/>
    </location>
</feature>
<dbReference type="CDD" id="cd04301">
    <property type="entry name" value="NAT_SF"/>
    <property type="match status" value="1"/>
</dbReference>
<gene>
    <name evidence="2" type="ORF">SAMN04489727_1991</name>
</gene>
<evidence type="ECO:0000259" key="1">
    <source>
        <dbReference type="Pfam" id="PF00583"/>
    </source>
</evidence>
<dbReference type="GO" id="GO:0016747">
    <property type="term" value="F:acyltransferase activity, transferring groups other than amino-acyl groups"/>
    <property type="evidence" value="ECO:0007669"/>
    <property type="project" value="InterPro"/>
</dbReference>
<dbReference type="Proteomes" id="UP000199622">
    <property type="component" value="Unassembled WGS sequence"/>
</dbReference>
<dbReference type="EMBL" id="FNSO01000003">
    <property type="protein sequence ID" value="SEB46837.1"/>
    <property type="molecule type" value="Genomic_DNA"/>
</dbReference>
<dbReference type="Gene3D" id="3.40.630.30">
    <property type="match status" value="1"/>
</dbReference>
<dbReference type="SUPFAM" id="SSF55729">
    <property type="entry name" value="Acyl-CoA N-acyltransferases (Nat)"/>
    <property type="match status" value="1"/>
</dbReference>
<proteinExistence type="predicted"/>
<reference evidence="3" key="1">
    <citation type="submission" date="2016-10" db="EMBL/GenBank/DDBJ databases">
        <authorList>
            <person name="Varghese N."/>
            <person name="Submissions S."/>
        </authorList>
    </citation>
    <scope>NUCLEOTIDE SEQUENCE [LARGE SCALE GENOMIC DNA]</scope>
    <source>
        <strain evidence="3">DSM 44544</strain>
    </source>
</reference>
<dbReference type="Pfam" id="PF00583">
    <property type="entry name" value="Acetyltransf_1"/>
    <property type="match status" value="1"/>
</dbReference>
<dbReference type="AlphaFoldDB" id="A0A1H4JL06"/>
<dbReference type="InterPro" id="IPR016181">
    <property type="entry name" value="Acyl_CoA_acyltransferase"/>
</dbReference>
<sequence>MFIAQDHPVTTSSAQLCETCRRVEACDPSERHLSEWAHLDVAVQHRPDAAPQQGLVLVAHPAASDTVIDRIELRLDGAVVGTVTFTCCPACRTATLGYVHVVAGYRRLGYGRTLVAAARECLPEYRWTAPLPDGVVAQAFRARIPYPPAGPPCVHRISSRDR</sequence>
<keyword evidence="2" id="KW-0808">Transferase</keyword>
<name>A0A1H4JL06_9PSEU</name>
<keyword evidence="3" id="KW-1185">Reference proteome</keyword>
<accession>A0A1H4JL06</accession>
<protein>
    <submittedName>
        <fullName evidence="2">Acetyltransferase (GNAT) family protein</fullName>
    </submittedName>
</protein>